<dbReference type="InterPro" id="IPR011604">
    <property type="entry name" value="PDDEXK-like_dom_sf"/>
</dbReference>
<comment type="caution">
    <text evidence="2">The sequence shown here is derived from an EMBL/GenBank/DDBJ whole genome shotgun (WGS) entry which is preliminary data.</text>
</comment>
<organism evidence="2 3">
    <name type="scientific">Neolewinella litorea</name>
    <dbReference type="NCBI Taxonomy" id="2562452"/>
    <lineage>
        <taxon>Bacteria</taxon>
        <taxon>Pseudomonadati</taxon>
        <taxon>Bacteroidota</taxon>
        <taxon>Saprospiria</taxon>
        <taxon>Saprospirales</taxon>
        <taxon>Lewinellaceae</taxon>
        <taxon>Neolewinella</taxon>
    </lineage>
</organism>
<dbReference type="Proteomes" id="UP000308528">
    <property type="component" value="Unassembled WGS sequence"/>
</dbReference>
<accession>A0A4V3XJZ4</accession>
<sequence>MDRNTQYAGKLVGQTAYPQRAQRYRELVIAGSKIDHFDPKSKIVREVKKSSRKRDAHRAQVLYYLYLLRREGIEATGLLEYPSERYTEAVEWTAESAATIVAWEAKITAIIGLDTCPEVIRARYCRQCSYYEFCYVANDNG</sequence>
<dbReference type="EMBL" id="SRSF01000013">
    <property type="protein sequence ID" value="THH34943.1"/>
    <property type="molecule type" value="Genomic_DNA"/>
</dbReference>
<dbReference type="InterPro" id="IPR022765">
    <property type="entry name" value="Dna2/Cas4_DUF83"/>
</dbReference>
<dbReference type="RefSeq" id="WP_136460514.1">
    <property type="nucleotide sequence ID" value="NZ_SRSF01000013.1"/>
</dbReference>
<dbReference type="Gene3D" id="3.90.320.10">
    <property type="match status" value="1"/>
</dbReference>
<evidence type="ECO:0000259" key="1">
    <source>
        <dbReference type="Pfam" id="PF01930"/>
    </source>
</evidence>
<dbReference type="PANTHER" id="PTHR37168:SF1">
    <property type="entry name" value="CRISPR-ASSOCIATED EXONUCLEASE CAS4"/>
    <property type="match status" value="1"/>
</dbReference>
<keyword evidence="3" id="KW-1185">Reference proteome</keyword>
<dbReference type="Pfam" id="PF01930">
    <property type="entry name" value="Cas_Cas4"/>
    <property type="match status" value="1"/>
</dbReference>
<gene>
    <name evidence="2" type="ORF">E4021_16645</name>
</gene>
<feature type="domain" description="DUF83" evidence="1">
    <location>
        <begin position="6"/>
        <end position="135"/>
    </location>
</feature>
<reference evidence="2 3" key="1">
    <citation type="submission" date="2019-04" db="EMBL/GenBank/DDBJ databases">
        <title>Lewinella litorea sp. nov., isolated from a marine sand.</title>
        <authorList>
            <person name="Yoon J.-H."/>
        </authorList>
    </citation>
    <scope>NUCLEOTIDE SEQUENCE [LARGE SCALE GENOMIC DNA]</scope>
    <source>
        <strain evidence="2 3">HSMS-39</strain>
    </source>
</reference>
<proteinExistence type="predicted"/>
<dbReference type="PANTHER" id="PTHR37168">
    <property type="entry name" value="CRISPR-ASSOCIATED EXONUCLEASE CAS4"/>
    <property type="match status" value="1"/>
</dbReference>
<evidence type="ECO:0000313" key="3">
    <source>
        <dbReference type="Proteomes" id="UP000308528"/>
    </source>
</evidence>
<name>A0A4V3XJZ4_9BACT</name>
<dbReference type="OrthoDB" id="9794720at2"/>
<protein>
    <submittedName>
        <fullName evidence="2">Dna2/Cas4 domain-containing protein</fullName>
    </submittedName>
</protein>
<dbReference type="AlphaFoldDB" id="A0A4V3XJZ4"/>
<evidence type="ECO:0000313" key="2">
    <source>
        <dbReference type="EMBL" id="THH34943.1"/>
    </source>
</evidence>